<proteinExistence type="predicted"/>
<accession>A0A5C6FPF5</accession>
<evidence type="ECO:0000313" key="3">
    <source>
        <dbReference type="Proteomes" id="UP000316476"/>
    </source>
</evidence>
<gene>
    <name evidence="2" type="ORF">V7x_42630</name>
</gene>
<organism evidence="2 3">
    <name type="scientific">Crateriforma conspicua</name>
    <dbReference type="NCBI Taxonomy" id="2527996"/>
    <lineage>
        <taxon>Bacteria</taxon>
        <taxon>Pseudomonadati</taxon>
        <taxon>Planctomycetota</taxon>
        <taxon>Planctomycetia</taxon>
        <taxon>Planctomycetales</taxon>
        <taxon>Planctomycetaceae</taxon>
        <taxon>Crateriforma</taxon>
    </lineage>
</organism>
<reference evidence="2 3" key="1">
    <citation type="submission" date="2019-02" db="EMBL/GenBank/DDBJ databases">
        <title>Deep-cultivation of Planctomycetes and their phenomic and genomic characterization uncovers novel biology.</title>
        <authorList>
            <person name="Wiegand S."/>
            <person name="Jogler M."/>
            <person name="Boedeker C."/>
            <person name="Pinto D."/>
            <person name="Vollmers J."/>
            <person name="Rivas-Marin E."/>
            <person name="Kohn T."/>
            <person name="Peeters S.H."/>
            <person name="Heuer A."/>
            <person name="Rast P."/>
            <person name="Oberbeckmann S."/>
            <person name="Bunk B."/>
            <person name="Jeske O."/>
            <person name="Meyerdierks A."/>
            <person name="Storesund J.E."/>
            <person name="Kallscheuer N."/>
            <person name="Luecker S."/>
            <person name="Lage O.M."/>
            <person name="Pohl T."/>
            <person name="Merkel B.J."/>
            <person name="Hornburger P."/>
            <person name="Mueller R.-W."/>
            <person name="Bruemmer F."/>
            <person name="Labrenz M."/>
            <person name="Spormann A.M."/>
            <person name="Op Den Camp H."/>
            <person name="Overmann J."/>
            <person name="Amann R."/>
            <person name="Jetten M.S.M."/>
            <person name="Mascher T."/>
            <person name="Medema M.H."/>
            <person name="Devos D.P."/>
            <person name="Kaster A.-K."/>
            <person name="Ovreas L."/>
            <person name="Rohde M."/>
            <person name="Galperin M.Y."/>
            <person name="Jogler C."/>
        </authorList>
    </citation>
    <scope>NUCLEOTIDE SEQUENCE [LARGE SCALE GENOMIC DNA]</scope>
    <source>
        <strain evidence="2 3">V7</strain>
    </source>
</reference>
<evidence type="ECO:0000256" key="1">
    <source>
        <dbReference type="SAM" id="MobiDB-lite"/>
    </source>
</evidence>
<evidence type="ECO:0000313" key="2">
    <source>
        <dbReference type="EMBL" id="TWU62528.1"/>
    </source>
</evidence>
<name>A0A5C6FPF5_9PLAN</name>
<dbReference type="Proteomes" id="UP000316476">
    <property type="component" value="Unassembled WGS sequence"/>
</dbReference>
<comment type="caution">
    <text evidence="2">The sequence shown here is derived from an EMBL/GenBank/DDBJ whole genome shotgun (WGS) entry which is preliminary data.</text>
</comment>
<protein>
    <submittedName>
        <fullName evidence="2">Uncharacterized protein</fullName>
    </submittedName>
</protein>
<dbReference type="AlphaFoldDB" id="A0A5C6FPF5"/>
<dbReference type="EMBL" id="SJPZ01000002">
    <property type="protein sequence ID" value="TWU62528.1"/>
    <property type="molecule type" value="Genomic_DNA"/>
</dbReference>
<sequence>MSIERRRHSSGLYVTRSVRIDGRIRRRYVGAVSDPSVDLLQRSAQFDLADHQAHRQRIKAEIEASKRLEPMFVWLASWSAHWKTYKRMMSLNSLRPNPGKPHDGSGQSDPPPIPADFPGLQRFNRVCRRANAGDVSAQAQLDHWLDDFPGLLKDATDFVAVAQAELIDFLSGGSEETEALLRARIDRQSTELQGMTRDDPLLKLYADVIMLAFFDLLRCSTAAARRIDTVKTATYWDRAAERAQKRWRQVSDAFRKVRRKGHQ</sequence>
<feature type="region of interest" description="Disordered" evidence="1">
    <location>
        <begin position="93"/>
        <end position="115"/>
    </location>
</feature>